<dbReference type="EMBL" id="AY380826">
    <property type="protein sequence ID" value="AAU10971.1"/>
    <property type="molecule type" value="Genomic_DNA"/>
</dbReference>
<proteinExistence type="predicted"/>
<reference evidence="1 2" key="1">
    <citation type="journal article" date="2004" name="J. Virol.">
        <title>Complete genome sequence of lymphocystis disease virus isolated from China.</title>
        <authorList>
            <person name="Zhang Q.Y."/>
            <person name="Xiao F."/>
            <person name="Xie J."/>
            <person name="Li Z.Q."/>
            <person name="Gui J.F."/>
        </authorList>
    </citation>
    <scope>NUCLEOTIDE SEQUENCE [LARGE SCALE GENOMIC DNA]</scope>
</reference>
<evidence type="ECO:0000313" key="1">
    <source>
        <dbReference type="EMBL" id="AAU10971.1"/>
    </source>
</evidence>
<protein>
    <submittedName>
        <fullName evidence="1">Uncharacterized protein</fullName>
    </submittedName>
</protein>
<keyword evidence="2" id="KW-1185">Reference proteome</keyword>
<dbReference type="GeneID" id="2979131"/>
<accession>Q677Y6</accession>
<organism evidence="1 2">
    <name type="scientific">lymphocystis disease virus-China</name>
    <dbReference type="NCBI Taxonomy" id="256729"/>
    <lineage>
        <taxon>Viruses</taxon>
        <taxon>Varidnaviria</taxon>
        <taxon>Bamfordvirae</taxon>
        <taxon>Nucleocytoviricota</taxon>
        <taxon>Megaviricetes</taxon>
        <taxon>Pimascovirales</taxon>
        <taxon>Pimascovirales incertae sedis</taxon>
        <taxon>Iridoviridae</taxon>
        <taxon>Alphairidovirinae</taxon>
        <taxon>Lymphocystivirus</taxon>
        <taxon>Lymphocystivirus paralichthys1</taxon>
        <taxon>Lymphocystis disease virus 2</taxon>
    </lineage>
</organism>
<dbReference type="KEGG" id="vg:2979131"/>
<dbReference type="Proteomes" id="UP000106699">
    <property type="component" value="Segment"/>
</dbReference>
<dbReference type="RefSeq" id="YP_073632.1">
    <property type="nucleotide sequence ID" value="NC_005902.1"/>
</dbReference>
<evidence type="ECO:0000313" key="2">
    <source>
        <dbReference type="Proteomes" id="UP000106699"/>
    </source>
</evidence>
<name>Q677Y6_9VIRU</name>
<sequence>MLTTLSKFHKISYILKDGYNNAIHIDIIQADQLHQSTHLIMKYSGFLYIYNYRSYLS</sequence>